<keyword evidence="7" id="KW-0645">Protease</keyword>
<evidence type="ECO:0000256" key="15">
    <source>
        <dbReference type="SAM" id="SignalP"/>
    </source>
</evidence>
<evidence type="ECO:0000313" key="18">
    <source>
        <dbReference type="Proteomes" id="UP001168167"/>
    </source>
</evidence>
<dbReference type="EMBL" id="JANQAO010000001">
    <property type="protein sequence ID" value="MDM5147178.1"/>
    <property type="molecule type" value="Genomic_DNA"/>
</dbReference>
<feature type="chain" id="PRO_5045487011" description="Probable periplasmic serine endoprotease DegP-like" evidence="15">
    <location>
        <begin position="26"/>
        <end position="469"/>
    </location>
</feature>
<dbReference type="PANTHER" id="PTHR22939">
    <property type="entry name" value="SERINE PROTEASE FAMILY S1C HTRA-RELATED"/>
    <property type="match status" value="1"/>
</dbReference>
<keyword evidence="10" id="KW-0574">Periplasm</keyword>
<reference evidence="17" key="1">
    <citation type="submission" date="2022-08" db="EMBL/GenBank/DDBJ databases">
        <authorList>
            <person name="Dzunkova M."/>
            <person name="La Clair J."/>
            <person name="Tyml T."/>
            <person name="Doud D."/>
            <person name="Schulz F."/>
            <person name="Piquer S."/>
            <person name="Porcel Sanchis D."/>
            <person name="Osborn A."/>
            <person name="Robinson D."/>
            <person name="Louie K.B."/>
            <person name="Bowen B.P."/>
            <person name="Bowers R."/>
            <person name="Lee J."/>
            <person name="Arnau Llombart V."/>
            <person name="Diaz Villanueva W."/>
            <person name="Gosliner T."/>
            <person name="Northen T."/>
            <person name="Cheng J.-F."/>
            <person name="Burkart M.D."/>
            <person name="Woyke T."/>
        </authorList>
    </citation>
    <scope>NUCLEOTIDE SEQUENCE</scope>
    <source>
        <strain evidence="17">Df01</strain>
    </source>
</reference>
<evidence type="ECO:0000256" key="12">
    <source>
        <dbReference type="ARBA" id="ARBA00022825"/>
    </source>
</evidence>
<comment type="function">
    <text evidence="2">Might be efficient in the degradation of transiently denatured and unfolded proteins which accumulate in the periplasm following stress conditions.</text>
</comment>
<dbReference type="PRINTS" id="PR00834">
    <property type="entry name" value="PROTEASES2C"/>
</dbReference>
<evidence type="ECO:0000256" key="4">
    <source>
        <dbReference type="ARBA" id="ARBA00010541"/>
    </source>
</evidence>
<proteinExistence type="inferred from homology"/>
<reference evidence="17" key="2">
    <citation type="journal article" date="2023" name="Microbiome">
        <title>Synthase-selected sorting approach identifies a beta-lactone synthase in a nudibranch symbiotic bacterium.</title>
        <authorList>
            <person name="Dzunkova M."/>
            <person name="La Clair J.J."/>
            <person name="Tyml T."/>
            <person name="Doud D."/>
            <person name="Schulz F."/>
            <person name="Piquer-Esteban S."/>
            <person name="Porcel Sanchis D."/>
            <person name="Osborn A."/>
            <person name="Robinson D."/>
            <person name="Louie K.B."/>
            <person name="Bowen B.P."/>
            <person name="Bowers R.M."/>
            <person name="Lee J."/>
            <person name="Arnau V."/>
            <person name="Diaz-Villanueva W."/>
            <person name="Stepanauskas R."/>
            <person name="Gosliner T."/>
            <person name="Date S.V."/>
            <person name="Northen T.R."/>
            <person name="Cheng J.F."/>
            <person name="Burkart M.D."/>
            <person name="Woyke T."/>
        </authorList>
    </citation>
    <scope>NUCLEOTIDE SEQUENCE</scope>
    <source>
        <strain evidence="17">Df01</strain>
    </source>
</reference>
<comment type="caution">
    <text evidence="17">The sequence shown here is derived from an EMBL/GenBank/DDBJ whole genome shotgun (WGS) entry which is preliminary data.</text>
</comment>
<dbReference type="Proteomes" id="UP001168167">
    <property type="component" value="Unassembled WGS sequence"/>
</dbReference>
<keyword evidence="13" id="KW-0346">Stress response</keyword>
<dbReference type="InterPro" id="IPR001478">
    <property type="entry name" value="PDZ"/>
</dbReference>
<evidence type="ECO:0000256" key="14">
    <source>
        <dbReference type="ARBA" id="ARBA00032850"/>
    </source>
</evidence>
<name>A0ABT7QKE9_9GAMM</name>
<evidence type="ECO:0000259" key="16">
    <source>
        <dbReference type="PROSITE" id="PS50106"/>
    </source>
</evidence>
<dbReference type="PROSITE" id="PS50106">
    <property type="entry name" value="PDZ"/>
    <property type="match status" value="1"/>
</dbReference>
<dbReference type="InterPro" id="IPR036034">
    <property type="entry name" value="PDZ_sf"/>
</dbReference>
<feature type="domain" description="PDZ" evidence="16">
    <location>
        <begin position="258"/>
        <end position="324"/>
    </location>
</feature>
<protein>
    <recommendedName>
        <fullName evidence="6">Probable periplasmic serine endoprotease DegP-like</fullName>
        <ecNumber evidence="5">3.4.21.107</ecNumber>
    </recommendedName>
    <alternativeName>
        <fullName evidence="14">Protease Do</fullName>
    </alternativeName>
</protein>
<keyword evidence="12" id="KW-0720">Serine protease</keyword>
<dbReference type="Gene3D" id="2.30.42.10">
    <property type="match status" value="2"/>
</dbReference>
<comment type="subcellular location">
    <subcellularLocation>
        <location evidence="3">Periplasm</location>
    </subcellularLocation>
</comment>
<evidence type="ECO:0000256" key="2">
    <source>
        <dbReference type="ARBA" id="ARBA00002610"/>
    </source>
</evidence>
<comment type="similarity">
    <text evidence="4">Belongs to the peptidase S1C family.</text>
</comment>
<dbReference type="EC" id="3.4.21.107" evidence="5"/>
<dbReference type="InterPro" id="IPR009003">
    <property type="entry name" value="Peptidase_S1_PA"/>
</dbReference>
<dbReference type="CDD" id="cd10839">
    <property type="entry name" value="cpPDZ1_DegP-like"/>
    <property type="match status" value="1"/>
</dbReference>
<evidence type="ECO:0000256" key="6">
    <source>
        <dbReference type="ARBA" id="ARBA00013958"/>
    </source>
</evidence>
<keyword evidence="11 17" id="KW-0378">Hydrolase</keyword>
<accession>A0ABT7QKE9</accession>
<dbReference type="SMART" id="SM00228">
    <property type="entry name" value="PDZ"/>
    <property type="match status" value="1"/>
</dbReference>
<dbReference type="Gene3D" id="2.40.10.120">
    <property type="match status" value="1"/>
</dbReference>
<feature type="signal peptide" evidence="15">
    <location>
        <begin position="1"/>
        <end position="25"/>
    </location>
</feature>
<keyword evidence="8 15" id="KW-0732">Signal</keyword>
<dbReference type="NCBIfam" id="TIGR02037">
    <property type="entry name" value="degP_htrA_DO"/>
    <property type="match status" value="1"/>
</dbReference>
<dbReference type="Pfam" id="PF13365">
    <property type="entry name" value="Trypsin_2"/>
    <property type="match status" value="1"/>
</dbReference>
<comment type="catalytic activity">
    <reaction evidence="1">
        <text>Acts on substrates that are at least partially unfolded. The cleavage site P1 residue is normally between a pair of hydrophobic residues, such as Val-|-Val.</text>
        <dbReference type="EC" id="3.4.21.107"/>
    </reaction>
</comment>
<evidence type="ECO:0000256" key="7">
    <source>
        <dbReference type="ARBA" id="ARBA00022670"/>
    </source>
</evidence>
<evidence type="ECO:0000256" key="10">
    <source>
        <dbReference type="ARBA" id="ARBA00022764"/>
    </source>
</evidence>
<keyword evidence="18" id="KW-1185">Reference proteome</keyword>
<evidence type="ECO:0000256" key="1">
    <source>
        <dbReference type="ARBA" id="ARBA00001772"/>
    </source>
</evidence>
<evidence type="ECO:0000313" key="17">
    <source>
        <dbReference type="EMBL" id="MDM5147178.1"/>
    </source>
</evidence>
<evidence type="ECO:0000256" key="5">
    <source>
        <dbReference type="ARBA" id="ARBA00013035"/>
    </source>
</evidence>
<evidence type="ECO:0000256" key="8">
    <source>
        <dbReference type="ARBA" id="ARBA00022729"/>
    </source>
</evidence>
<dbReference type="PANTHER" id="PTHR22939:SF130">
    <property type="entry name" value="PERIPLASMIC SERINE ENDOPROTEASE DEGP-LIKE-RELATED"/>
    <property type="match status" value="1"/>
</dbReference>
<gene>
    <name evidence="17" type="ORF">NQX30_02145</name>
</gene>
<dbReference type="InterPro" id="IPR011782">
    <property type="entry name" value="Pept_S1C_Do"/>
</dbReference>
<dbReference type="InterPro" id="IPR001940">
    <property type="entry name" value="Peptidase_S1C"/>
</dbReference>
<evidence type="ECO:0000256" key="11">
    <source>
        <dbReference type="ARBA" id="ARBA00022801"/>
    </source>
</evidence>
<sequence length="469" mass="49997">MKKTLTLILATALSASMVIASAATAATAMALPDFTALIKNSADAVVSVSATREVAAGKGHSKALPFPRGLFPPDLFPPDFWERQQPRRGAPHHFQHSAGSGFIIDADGYVMTNAHVIANMDKIVITLKDGDDYEAEVVGIDERTDIALLKIESKKPLPVARIGDSDEVQVGQWVAALGSPYGLDQTLTAGIISALGRRLPSEAYVPFIQTDAAVNPGNSGGPLMDLEGNVIGINSQIVSPVRAFVGASFAIPINVAMRIQARLRTDGVVRRGRLGVAYTEVSPSTAEGFGLDKPRGALINDVVKGSAADNAGLQGGDIILQFNDELINSSVSLPVIVGDTPPGTTVTMSVWRDGGELEIVAVLDSLDDTIPKTILGLTLEDLDDNFKRETGLHFGVLVKEISGSRGAPEGINQFRPNDIITHLLVNKRRRPIENQSALAAGIKENKESAIVFFVWRNGRNIIFTVQTDN</sequence>
<dbReference type="Pfam" id="PF13180">
    <property type="entry name" value="PDZ_2"/>
    <property type="match status" value="1"/>
</dbReference>
<evidence type="ECO:0000256" key="9">
    <source>
        <dbReference type="ARBA" id="ARBA00022737"/>
    </source>
</evidence>
<keyword evidence="9" id="KW-0677">Repeat</keyword>
<organism evidence="17 18">
    <name type="scientific">Candidatus Doriopsillibacter californiensis</name>
    <dbReference type="NCBI Taxonomy" id="2970740"/>
    <lineage>
        <taxon>Bacteria</taxon>
        <taxon>Pseudomonadati</taxon>
        <taxon>Pseudomonadota</taxon>
        <taxon>Gammaproteobacteria</taxon>
        <taxon>Candidatus Tethybacterales</taxon>
        <taxon>Candidatus Persebacteraceae</taxon>
        <taxon>Candidatus Doriopsillibacter</taxon>
    </lineage>
</organism>
<evidence type="ECO:0000256" key="3">
    <source>
        <dbReference type="ARBA" id="ARBA00004418"/>
    </source>
</evidence>
<dbReference type="GO" id="GO:0016787">
    <property type="term" value="F:hydrolase activity"/>
    <property type="evidence" value="ECO:0007669"/>
    <property type="project" value="UniProtKB-KW"/>
</dbReference>
<dbReference type="SUPFAM" id="SSF50494">
    <property type="entry name" value="Trypsin-like serine proteases"/>
    <property type="match status" value="1"/>
</dbReference>
<evidence type="ECO:0000256" key="13">
    <source>
        <dbReference type="ARBA" id="ARBA00023016"/>
    </source>
</evidence>
<dbReference type="SUPFAM" id="SSF50156">
    <property type="entry name" value="PDZ domain-like"/>
    <property type="match status" value="1"/>
</dbReference>